<dbReference type="InterPro" id="IPR002716">
    <property type="entry name" value="PIN_dom"/>
</dbReference>
<dbReference type="Gene3D" id="3.40.50.1010">
    <property type="entry name" value="5'-nuclease"/>
    <property type="match status" value="1"/>
</dbReference>
<reference evidence="3" key="1">
    <citation type="submission" date="2016-10" db="EMBL/GenBank/DDBJ databases">
        <authorList>
            <person name="Varghese N."/>
            <person name="Submissions S."/>
        </authorList>
    </citation>
    <scope>NUCLEOTIDE SEQUENCE [LARGE SCALE GENOMIC DNA]</scope>
    <source>
        <strain evidence="3">Jip14</strain>
    </source>
</reference>
<dbReference type="STRING" id="332977.SAMN05421740_105146"/>
<sequence length="139" mass="15469">MAFKVFLDANIILDFALRRAQYEQGKTIVSWAEQGKLIGFVSPTVVQICSYWTAKAYGIKKAKEIMATLLTFTHAVDTPHETVLAALHSSMDDIEDALLYYTALHHGIDYVISQDRAFQQAALPSLPVISPTDFIALVH</sequence>
<gene>
    <name evidence="2" type="ORF">SAMN05421740_105146</name>
</gene>
<evidence type="ECO:0000313" key="2">
    <source>
        <dbReference type="EMBL" id="SEL42292.1"/>
    </source>
</evidence>
<feature type="domain" description="PIN" evidence="1">
    <location>
        <begin position="4"/>
        <end position="117"/>
    </location>
</feature>
<name>A0A1H7Q2R1_9SPHI</name>
<organism evidence="2 3">
    <name type="scientific">Parapedobacter koreensis</name>
    <dbReference type="NCBI Taxonomy" id="332977"/>
    <lineage>
        <taxon>Bacteria</taxon>
        <taxon>Pseudomonadati</taxon>
        <taxon>Bacteroidota</taxon>
        <taxon>Sphingobacteriia</taxon>
        <taxon>Sphingobacteriales</taxon>
        <taxon>Sphingobacteriaceae</taxon>
        <taxon>Parapedobacter</taxon>
    </lineage>
</organism>
<keyword evidence="3" id="KW-1185">Reference proteome</keyword>
<dbReference type="SUPFAM" id="SSF88723">
    <property type="entry name" value="PIN domain-like"/>
    <property type="match status" value="1"/>
</dbReference>
<protein>
    <submittedName>
        <fullName evidence="2">Predicted nucleic acid-binding protein, contains PIN domain</fullName>
    </submittedName>
</protein>
<dbReference type="Proteomes" id="UP000198916">
    <property type="component" value="Unassembled WGS sequence"/>
</dbReference>
<dbReference type="InterPro" id="IPR029060">
    <property type="entry name" value="PIN-like_dom_sf"/>
</dbReference>
<dbReference type="AlphaFoldDB" id="A0A1H7Q2R1"/>
<dbReference type="CDD" id="cd09854">
    <property type="entry name" value="PIN_VapC-like"/>
    <property type="match status" value="1"/>
</dbReference>
<evidence type="ECO:0000313" key="3">
    <source>
        <dbReference type="Proteomes" id="UP000198916"/>
    </source>
</evidence>
<dbReference type="Pfam" id="PF13470">
    <property type="entry name" value="PIN_3"/>
    <property type="match status" value="1"/>
</dbReference>
<proteinExistence type="predicted"/>
<dbReference type="EMBL" id="FNZR01000005">
    <property type="protein sequence ID" value="SEL42292.1"/>
    <property type="molecule type" value="Genomic_DNA"/>
</dbReference>
<dbReference type="RefSeq" id="WP_177181136.1">
    <property type="nucleotide sequence ID" value="NZ_FNZR01000005.1"/>
</dbReference>
<accession>A0A1H7Q2R1</accession>
<evidence type="ECO:0000259" key="1">
    <source>
        <dbReference type="Pfam" id="PF13470"/>
    </source>
</evidence>